<keyword evidence="2" id="KW-1185">Reference proteome</keyword>
<organism evidence="1 2">
    <name type="scientific">Krasilnikovia cinnamomea</name>
    <dbReference type="NCBI Taxonomy" id="349313"/>
    <lineage>
        <taxon>Bacteria</taxon>
        <taxon>Bacillati</taxon>
        <taxon>Actinomycetota</taxon>
        <taxon>Actinomycetes</taxon>
        <taxon>Micromonosporales</taxon>
        <taxon>Micromonosporaceae</taxon>
        <taxon>Krasilnikovia</taxon>
    </lineage>
</organism>
<dbReference type="Gene3D" id="1.25.40.10">
    <property type="entry name" value="Tetratricopeptide repeat domain"/>
    <property type="match status" value="2"/>
</dbReference>
<name>A0A4Q7ZIP2_9ACTN</name>
<dbReference type="EMBL" id="SHKY01000001">
    <property type="protein sequence ID" value="RZU50085.1"/>
    <property type="molecule type" value="Genomic_DNA"/>
</dbReference>
<dbReference type="SUPFAM" id="SSF48452">
    <property type="entry name" value="TPR-like"/>
    <property type="match status" value="2"/>
</dbReference>
<proteinExistence type="predicted"/>
<gene>
    <name evidence="1" type="ORF">EV385_1848</name>
</gene>
<protein>
    <recommendedName>
        <fullName evidence="3">Tetratricopeptide repeat protein</fullName>
    </recommendedName>
</protein>
<reference evidence="1 2" key="1">
    <citation type="submission" date="2019-02" db="EMBL/GenBank/DDBJ databases">
        <title>Sequencing the genomes of 1000 actinobacteria strains.</title>
        <authorList>
            <person name="Klenk H.-P."/>
        </authorList>
    </citation>
    <scope>NUCLEOTIDE SEQUENCE [LARGE SCALE GENOMIC DNA]</scope>
    <source>
        <strain evidence="1 2">DSM 45162</strain>
    </source>
</reference>
<comment type="caution">
    <text evidence="1">The sequence shown here is derived from an EMBL/GenBank/DDBJ whole genome shotgun (WGS) entry which is preliminary data.</text>
</comment>
<evidence type="ECO:0008006" key="3">
    <source>
        <dbReference type="Google" id="ProtNLM"/>
    </source>
</evidence>
<dbReference type="InterPro" id="IPR011990">
    <property type="entry name" value="TPR-like_helical_dom_sf"/>
</dbReference>
<dbReference type="Proteomes" id="UP000292564">
    <property type="component" value="Unassembled WGS sequence"/>
</dbReference>
<dbReference type="AlphaFoldDB" id="A0A4Q7ZIP2"/>
<evidence type="ECO:0000313" key="1">
    <source>
        <dbReference type="EMBL" id="RZU50085.1"/>
    </source>
</evidence>
<sequence length="367" mass="40742">MVNKLGVDSSGAGADELSAALLALEDRVIVDAAAGYAAAVQLERRAEALGDEALLMRARLCWIDMLRRTGDLQEAARQIKGIQTWARKHDDRRLQARAHLVRANIERLSGNAAKFLGYTRSSVELLDESATAHMRIWHRVRLADALAENGDMDAARPRYHEAEDLARELREWERLTVVLNNWAYAEYETGNFPQAGEVARRMQEHAVARGYYFDADALETIGAIQIANGEYAEAEQTLQVCIARYKGAGPNDAEELAEYLLTLARAQRGLGATGRALASLQAAHQQCTELGLRQLLVRVYQDKAELYAVRGEHAEALAAQKAFIAARDSLSPRQRKPVRRILRTIFRTNRDWRASGAVDALGPSASR</sequence>
<evidence type="ECO:0000313" key="2">
    <source>
        <dbReference type="Proteomes" id="UP000292564"/>
    </source>
</evidence>
<accession>A0A4Q7ZIP2</accession>